<keyword evidence="4" id="KW-1185">Reference proteome</keyword>
<dbReference type="AlphaFoldDB" id="A0A8H3YFU4"/>
<feature type="chain" id="PRO_5034603867" evidence="2">
    <location>
        <begin position="20"/>
        <end position="850"/>
    </location>
</feature>
<reference evidence="3" key="1">
    <citation type="submission" date="2020-07" db="EMBL/GenBank/DDBJ databases">
        <title>Draft Genome Sequence of a Deep-Sea Yeast, Naganishia (Cryptococcus) liquefaciens strain N6.</title>
        <authorList>
            <person name="Han Y.W."/>
            <person name="Kajitani R."/>
            <person name="Morimoto H."/>
            <person name="Parhat M."/>
            <person name="Tsubouchi H."/>
            <person name="Bakenova O."/>
            <person name="Ogata M."/>
            <person name="Argunhan B."/>
            <person name="Aoki R."/>
            <person name="Kajiwara S."/>
            <person name="Itoh T."/>
            <person name="Iwasaki H."/>
        </authorList>
    </citation>
    <scope>NUCLEOTIDE SEQUENCE</scope>
    <source>
        <strain evidence="3">N6</strain>
    </source>
</reference>
<feature type="signal peptide" evidence="2">
    <location>
        <begin position="1"/>
        <end position="19"/>
    </location>
</feature>
<comment type="caution">
    <text evidence="3">The sequence shown here is derived from an EMBL/GenBank/DDBJ whole genome shotgun (WGS) entry which is preliminary data.</text>
</comment>
<evidence type="ECO:0000313" key="3">
    <source>
        <dbReference type="EMBL" id="GHJ86562.1"/>
    </source>
</evidence>
<keyword evidence="2" id="KW-0732">Signal</keyword>
<organism evidence="3 4">
    <name type="scientific">Naganishia liquefaciens</name>
    <dbReference type="NCBI Taxonomy" id="104408"/>
    <lineage>
        <taxon>Eukaryota</taxon>
        <taxon>Fungi</taxon>
        <taxon>Dikarya</taxon>
        <taxon>Basidiomycota</taxon>
        <taxon>Agaricomycotina</taxon>
        <taxon>Tremellomycetes</taxon>
        <taxon>Filobasidiales</taxon>
        <taxon>Filobasidiaceae</taxon>
        <taxon>Naganishia</taxon>
    </lineage>
</organism>
<evidence type="ECO:0000313" key="4">
    <source>
        <dbReference type="Proteomes" id="UP000620104"/>
    </source>
</evidence>
<feature type="region of interest" description="Disordered" evidence="1">
    <location>
        <begin position="794"/>
        <end position="824"/>
    </location>
</feature>
<dbReference type="Proteomes" id="UP000620104">
    <property type="component" value="Unassembled WGS sequence"/>
</dbReference>
<dbReference type="EMBL" id="BLZA01000019">
    <property type="protein sequence ID" value="GHJ86562.1"/>
    <property type="molecule type" value="Genomic_DNA"/>
</dbReference>
<dbReference type="OrthoDB" id="2590365at2759"/>
<protein>
    <submittedName>
        <fullName evidence="3">Uncharacterized protein</fullName>
    </submittedName>
</protein>
<feature type="compositionally biased region" description="Low complexity" evidence="1">
    <location>
        <begin position="616"/>
        <end position="659"/>
    </location>
</feature>
<feature type="region of interest" description="Disordered" evidence="1">
    <location>
        <begin position="616"/>
        <end position="697"/>
    </location>
</feature>
<sequence>MRIFPLLAFILAYLNLVAAAEQKSSTSAFQNICQQISKLRTCKTTLSLPEVVVVKGKINWVKWNGCKNKIRLFGGWTCAGGYDKGQIEGPVGVKVNWKKYAICDMARKNIPNYADIMDRATGMCKCIPQALEGLDDQTTKAVFTSGDVGASSAKVLQKYYALESCYVDAAMAVKDNKAGLTQGNGQLVTKPGTMIFRAAELDTSRYAAFATALAPCFVGACDPDAIIGFFTNYLRDSEEAIKDELSALFKPWTSSANSLSNAFDQIVNVTSGIGAQIDQVEKDVKTLVDDFCSSPAVCANNTLEGLRTQVESTLDVAKQIAQLDAIVKSASTSVREIGTVISAGSDAIDAVSDLGVAEIVQKVEDGSFRKIEELAGALKAAQHLPQIISDIQKQSGQLTTVVSELQAKGPQFVDSVQKIVGQNWLENYDKADAAAADRLSKQVQQVQNLMTRLVPQATQLYASATFLIDSLSSVSVQRDLDVQLDLGVASYQRQTSGWFHMPCLTTGTLSYNLFGFKGSIDYPKFYRCKQNYKIPFPNQHIPYVRLRMPSDALLARLGGTLPSGSTTSISVVSAQAQVATAAPSSASPTTASSIATTFEASSASSSTFIVTVSTSAESSTRLEESSTSPSTSAVASTSSESVSESITQESATPTPTTAPVRRERVRPFNPAKVRRQSAEEDTPDVIPPDETLSADLPGGFFTDTAQASAAARETIPSTILFTSTTINGQATTVSLAAIPTGAPISTEVEPDPTLAGSDFSIAETFAIATDLTTTSLDEDMTTWTPLGTVALDTDLPSITPGPTTPATSTSTPTSTTTATTGGNATSGGEHLAYAGWFTASIALLFSFWLI</sequence>
<accession>A0A8H3YFU4</accession>
<feature type="compositionally biased region" description="Low complexity" evidence="1">
    <location>
        <begin position="796"/>
        <end position="824"/>
    </location>
</feature>
<gene>
    <name evidence="3" type="ORF">NliqN6_2964</name>
</gene>
<proteinExistence type="predicted"/>
<name>A0A8H3YFU4_9TREE</name>
<evidence type="ECO:0000256" key="2">
    <source>
        <dbReference type="SAM" id="SignalP"/>
    </source>
</evidence>
<evidence type="ECO:0000256" key="1">
    <source>
        <dbReference type="SAM" id="MobiDB-lite"/>
    </source>
</evidence>